<accession>A0A445M9C7</accession>
<evidence type="ECO:0000313" key="2">
    <source>
        <dbReference type="EMBL" id="RZR70846.1"/>
    </source>
</evidence>
<gene>
    <name evidence="2" type="ORF">BHM03_00001930</name>
</gene>
<feature type="region of interest" description="Disordered" evidence="1">
    <location>
        <begin position="13"/>
        <end position="97"/>
    </location>
</feature>
<dbReference type="Proteomes" id="UP000290560">
    <property type="component" value="Unassembled WGS sequence"/>
</dbReference>
<reference evidence="2" key="1">
    <citation type="journal article" date="2018" name="Data Brief">
        <title>Genome sequence data from 17 accessions of Ensete ventricosum, a staple food crop for millions in Ethiopia.</title>
        <authorList>
            <person name="Yemataw Z."/>
            <person name="Muzemil S."/>
            <person name="Ambachew D."/>
            <person name="Tripathi L."/>
            <person name="Tesfaye K."/>
            <person name="Chala A."/>
            <person name="Farbos A."/>
            <person name="O'Neill P."/>
            <person name="Moore K."/>
            <person name="Grant M."/>
            <person name="Studholme D.J."/>
        </authorList>
    </citation>
    <scope>NUCLEOTIDE SEQUENCE [LARGE SCALE GENOMIC DNA]</scope>
    <source>
        <tissue evidence="2">Leaf</tissue>
    </source>
</reference>
<evidence type="ECO:0000256" key="1">
    <source>
        <dbReference type="SAM" id="MobiDB-lite"/>
    </source>
</evidence>
<feature type="region of interest" description="Disordered" evidence="1">
    <location>
        <begin position="135"/>
        <end position="166"/>
    </location>
</feature>
<dbReference type="EMBL" id="KV875466">
    <property type="protein sequence ID" value="RZR70846.1"/>
    <property type="molecule type" value="Genomic_DNA"/>
</dbReference>
<proteinExistence type="predicted"/>
<feature type="compositionally biased region" description="Basic and acidic residues" evidence="1">
    <location>
        <begin position="50"/>
        <end position="59"/>
    </location>
</feature>
<organism evidence="2">
    <name type="scientific">Ensete ventricosum</name>
    <name type="common">Abyssinian banana</name>
    <name type="synonym">Musa ensete</name>
    <dbReference type="NCBI Taxonomy" id="4639"/>
    <lineage>
        <taxon>Eukaryota</taxon>
        <taxon>Viridiplantae</taxon>
        <taxon>Streptophyta</taxon>
        <taxon>Embryophyta</taxon>
        <taxon>Tracheophyta</taxon>
        <taxon>Spermatophyta</taxon>
        <taxon>Magnoliopsida</taxon>
        <taxon>Liliopsida</taxon>
        <taxon>Zingiberales</taxon>
        <taxon>Musaceae</taxon>
        <taxon>Ensete</taxon>
    </lineage>
</organism>
<protein>
    <submittedName>
        <fullName evidence="2">Uncharacterized protein</fullName>
    </submittedName>
</protein>
<feature type="compositionally biased region" description="Basic and acidic residues" evidence="1">
    <location>
        <begin position="145"/>
        <end position="157"/>
    </location>
</feature>
<dbReference type="AlphaFoldDB" id="A0A445M9C7"/>
<sequence>MVVEMLYNKEGQRVSVSNGVTSARKKKKWEQQGHGWKRLPQQGGGGSNDRGTDALRQQEAEAALLCVDGEEEGVGGSSKAEEVAGKQWQRGRMAGSGPRRVAAAAGGCKKEAATVGCSGCSGRWQGWPAVIKRRGGTAVAGGGRSSRESTGDKDGRGEGCGSRVPMVASGRGVGDGLADVAGVGRRLAEGDGAAAEAALADGKSRGDGAAAEAALAGVLGRWPRFSP</sequence>
<name>A0A445M9C7_ENSVE</name>